<feature type="transmembrane region" description="Helical" evidence="1">
    <location>
        <begin position="88"/>
        <end position="112"/>
    </location>
</feature>
<sequence length="121" mass="13250">MKNKWLAFAVDALLVLIFVGIGRSSHAEGLAGTFLTAVPFLLGLCIVWILPMVRNMPFNILPAGLSVWLGTAALGHLLRLFFGGTSALSFFIVTLGVLGVFLVGWRALWLLIDRRRQRVDG</sequence>
<feature type="transmembrane region" description="Helical" evidence="1">
    <location>
        <begin position="34"/>
        <end position="53"/>
    </location>
</feature>
<evidence type="ECO:0000256" key="1">
    <source>
        <dbReference type="SAM" id="Phobius"/>
    </source>
</evidence>
<protein>
    <submittedName>
        <fullName evidence="2">DUF3054 domain-containing protein</fullName>
    </submittedName>
</protein>
<dbReference type="InterPro" id="IPR021414">
    <property type="entry name" value="DUF3054"/>
</dbReference>
<accession>A0A7H2BH76</accession>
<dbReference type="RefSeq" id="WP_068171062.1">
    <property type="nucleotide sequence ID" value="NZ_BAAAHX010000020.1"/>
</dbReference>
<gene>
    <name evidence="2" type="ORF">IDM48_06195</name>
</gene>
<organism evidence="2 3">
    <name type="scientific">Rothia amarae</name>
    <dbReference type="NCBI Taxonomy" id="169480"/>
    <lineage>
        <taxon>Bacteria</taxon>
        <taxon>Bacillati</taxon>
        <taxon>Actinomycetota</taxon>
        <taxon>Actinomycetes</taxon>
        <taxon>Micrococcales</taxon>
        <taxon>Micrococcaceae</taxon>
        <taxon>Rothia</taxon>
    </lineage>
</organism>
<dbReference type="AlphaFoldDB" id="A0A7H2BH76"/>
<dbReference type="Pfam" id="PF11255">
    <property type="entry name" value="DUF3054"/>
    <property type="match status" value="1"/>
</dbReference>
<keyword evidence="1" id="KW-0812">Transmembrane</keyword>
<dbReference type="KEGG" id="rama:IDM48_06195"/>
<dbReference type="EMBL" id="CP061538">
    <property type="protein sequence ID" value="QNV39022.1"/>
    <property type="molecule type" value="Genomic_DNA"/>
</dbReference>
<evidence type="ECO:0000313" key="2">
    <source>
        <dbReference type="EMBL" id="QNV39022.1"/>
    </source>
</evidence>
<name>A0A7H2BH76_9MICC</name>
<keyword evidence="3" id="KW-1185">Reference proteome</keyword>
<proteinExistence type="predicted"/>
<feature type="transmembrane region" description="Helical" evidence="1">
    <location>
        <begin position="60"/>
        <end position="82"/>
    </location>
</feature>
<keyword evidence="1" id="KW-1133">Transmembrane helix</keyword>
<dbReference type="Proteomes" id="UP000516421">
    <property type="component" value="Chromosome"/>
</dbReference>
<keyword evidence="1" id="KW-0472">Membrane</keyword>
<evidence type="ECO:0000313" key="3">
    <source>
        <dbReference type="Proteomes" id="UP000516421"/>
    </source>
</evidence>
<reference evidence="2 3" key="1">
    <citation type="submission" date="2020-09" db="EMBL/GenBank/DDBJ databases">
        <title>Investigation of environmental microbe.</title>
        <authorList>
            <person name="Ou Y."/>
            <person name="Kang Q."/>
        </authorList>
    </citation>
    <scope>NUCLEOTIDE SEQUENCE [LARGE SCALE GENOMIC DNA]</scope>
    <source>
        <strain evidence="2 3">KJZ-9</strain>
    </source>
</reference>